<accession>X1PAB7</accession>
<reference evidence="1" key="1">
    <citation type="journal article" date="2014" name="Front. Microbiol.">
        <title>High frequency of phylogenetically diverse reductive dehalogenase-homologous genes in deep subseafloor sedimentary metagenomes.</title>
        <authorList>
            <person name="Kawai M."/>
            <person name="Futagami T."/>
            <person name="Toyoda A."/>
            <person name="Takaki Y."/>
            <person name="Nishi S."/>
            <person name="Hori S."/>
            <person name="Arai W."/>
            <person name="Tsubouchi T."/>
            <person name="Morono Y."/>
            <person name="Uchiyama I."/>
            <person name="Ito T."/>
            <person name="Fujiyama A."/>
            <person name="Inagaki F."/>
            <person name="Takami H."/>
        </authorList>
    </citation>
    <scope>NUCLEOTIDE SEQUENCE</scope>
    <source>
        <strain evidence="1">Expedition CK06-06</strain>
    </source>
</reference>
<dbReference type="EMBL" id="BARV01030268">
    <property type="protein sequence ID" value="GAI39401.1"/>
    <property type="molecule type" value="Genomic_DNA"/>
</dbReference>
<gene>
    <name evidence="1" type="ORF">S06H3_48102</name>
</gene>
<protein>
    <submittedName>
        <fullName evidence="1">Uncharacterized protein</fullName>
    </submittedName>
</protein>
<feature type="non-terminal residue" evidence="1">
    <location>
        <position position="47"/>
    </location>
</feature>
<name>X1PAB7_9ZZZZ</name>
<comment type="caution">
    <text evidence="1">The sequence shown here is derived from an EMBL/GenBank/DDBJ whole genome shotgun (WGS) entry which is preliminary data.</text>
</comment>
<evidence type="ECO:0000313" key="1">
    <source>
        <dbReference type="EMBL" id="GAI39401.1"/>
    </source>
</evidence>
<sequence length="47" mass="5337">MLIEGTRSGSYNGDAYLRHRVVGYLVKSSDKTKGKSPMIIEENRTFM</sequence>
<dbReference type="AlphaFoldDB" id="X1PAB7"/>
<organism evidence="1">
    <name type="scientific">marine sediment metagenome</name>
    <dbReference type="NCBI Taxonomy" id="412755"/>
    <lineage>
        <taxon>unclassified sequences</taxon>
        <taxon>metagenomes</taxon>
        <taxon>ecological metagenomes</taxon>
    </lineage>
</organism>
<proteinExistence type="predicted"/>